<feature type="domain" description="RING-type" evidence="18">
    <location>
        <begin position="1628"/>
        <end position="1675"/>
    </location>
</feature>
<accession>A0AAV8VXB0</accession>
<dbReference type="GO" id="GO:1990116">
    <property type="term" value="P:ribosome-associated ubiquitin-dependent protein catabolic process"/>
    <property type="evidence" value="ECO:0007669"/>
    <property type="project" value="UniProtKB-UniRule"/>
</dbReference>
<dbReference type="Proteomes" id="UP001159042">
    <property type="component" value="Unassembled WGS sequence"/>
</dbReference>
<dbReference type="Pfam" id="PF13639">
    <property type="entry name" value="zf-RING_2"/>
    <property type="match status" value="1"/>
</dbReference>
<keyword evidence="7" id="KW-0963">Cytoplasm</keyword>
<evidence type="ECO:0000256" key="6">
    <source>
        <dbReference type="ARBA" id="ARBA00017157"/>
    </source>
</evidence>
<feature type="compositionally biased region" description="Polar residues" evidence="17">
    <location>
        <begin position="10"/>
        <end position="22"/>
    </location>
</feature>
<dbReference type="Pfam" id="PF22999">
    <property type="entry name" value="LTN1_E3_ligase_6th"/>
    <property type="match status" value="1"/>
</dbReference>
<evidence type="ECO:0000256" key="4">
    <source>
        <dbReference type="ARBA" id="ARBA00007997"/>
    </source>
</evidence>
<evidence type="ECO:0000259" key="18">
    <source>
        <dbReference type="PROSITE" id="PS50089"/>
    </source>
</evidence>
<dbReference type="CDD" id="cd16491">
    <property type="entry name" value="RING-CH-C4HC3_LTN1"/>
    <property type="match status" value="1"/>
</dbReference>
<dbReference type="Gene3D" id="3.30.40.10">
    <property type="entry name" value="Zinc/RING finger domain, C3HC4 (zinc finger)"/>
    <property type="match status" value="1"/>
</dbReference>
<evidence type="ECO:0000256" key="1">
    <source>
        <dbReference type="ARBA" id="ARBA00000900"/>
    </source>
</evidence>
<evidence type="ECO:0000256" key="2">
    <source>
        <dbReference type="ARBA" id="ARBA00004514"/>
    </source>
</evidence>
<evidence type="ECO:0000256" key="15">
    <source>
        <dbReference type="PROSITE-ProRule" id="PRU00175"/>
    </source>
</evidence>
<dbReference type="SUPFAM" id="SSF48371">
    <property type="entry name" value="ARM repeat"/>
    <property type="match status" value="1"/>
</dbReference>
<evidence type="ECO:0000256" key="5">
    <source>
        <dbReference type="ARBA" id="ARBA00012483"/>
    </source>
</evidence>
<evidence type="ECO:0000256" key="7">
    <source>
        <dbReference type="ARBA" id="ARBA00022490"/>
    </source>
</evidence>
<evidence type="ECO:0000256" key="11">
    <source>
        <dbReference type="ARBA" id="ARBA00022771"/>
    </source>
</evidence>
<keyword evidence="20" id="KW-1185">Reference proteome</keyword>
<dbReference type="Gene3D" id="1.25.10.10">
    <property type="entry name" value="Leucine-rich Repeat Variant"/>
    <property type="match status" value="1"/>
</dbReference>
<dbReference type="PROSITE" id="PS50089">
    <property type="entry name" value="ZF_RING_2"/>
    <property type="match status" value="1"/>
</dbReference>
<comment type="pathway">
    <text evidence="3 16">Protein modification; protein ubiquitination.</text>
</comment>
<dbReference type="PANTHER" id="PTHR12389">
    <property type="entry name" value="ZINC FINGER PROTEIN 294"/>
    <property type="match status" value="1"/>
</dbReference>
<evidence type="ECO:0000256" key="10">
    <source>
        <dbReference type="ARBA" id="ARBA00022737"/>
    </source>
</evidence>
<evidence type="ECO:0000256" key="3">
    <source>
        <dbReference type="ARBA" id="ARBA00004906"/>
    </source>
</evidence>
<dbReference type="InterPro" id="IPR039795">
    <property type="entry name" value="LTN1/Rkr1"/>
</dbReference>
<dbReference type="GO" id="GO:0061630">
    <property type="term" value="F:ubiquitin protein ligase activity"/>
    <property type="evidence" value="ECO:0007669"/>
    <property type="project" value="UniProtKB-UniRule"/>
</dbReference>
<dbReference type="InterPro" id="IPR011016">
    <property type="entry name" value="Znf_RING-CH"/>
</dbReference>
<feature type="region of interest" description="Disordered" evidence="17">
    <location>
        <begin position="1"/>
        <end position="23"/>
    </location>
</feature>
<dbReference type="Pfam" id="PF23009">
    <property type="entry name" value="UBC_like"/>
    <property type="match status" value="1"/>
</dbReference>
<dbReference type="PANTHER" id="PTHR12389:SF0">
    <property type="entry name" value="E3 UBIQUITIN-PROTEIN LIGASE LISTERIN"/>
    <property type="match status" value="1"/>
</dbReference>
<dbReference type="GO" id="GO:0008270">
    <property type="term" value="F:zinc ion binding"/>
    <property type="evidence" value="ECO:0007669"/>
    <property type="project" value="UniProtKB-KW"/>
</dbReference>
<comment type="subcellular location">
    <subcellularLocation>
        <location evidence="2">Cytoplasm</location>
        <location evidence="2">Cytosol</location>
    </subcellularLocation>
</comment>
<name>A0AAV8VXB0_9CUCU</name>
<dbReference type="EMBL" id="JANEYG010000021">
    <property type="protein sequence ID" value="KAJ8918958.1"/>
    <property type="molecule type" value="Genomic_DNA"/>
</dbReference>
<organism evidence="19 20">
    <name type="scientific">Exocentrus adspersus</name>
    <dbReference type="NCBI Taxonomy" id="1586481"/>
    <lineage>
        <taxon>Eukaryota</taxon>
        <taxon>Metazoa</taxon>
        <taxon>Ecdysozoa</taxon>
        <taxon>Arthropoda</taxon>
        <taxon>Hexapoda</taxon>
        <taxon>Insecta</taxon>
        <taxon>Pterygota</taxon>
        <taxon>Neoptera</taxon>
        <taxon>Endopterygota</taxon>
        <taxon>Coleoptera</taxon>
        <taxon>Polyphaga</taxon>
        <taxon>Cucujiformia</taxon>
        <taxon>Chrysomeloidea</taxon>
        <taxon>Cerambycidae</taxon>
        <taxon>Lamiinae</taxon>
        <taxon>Acanthocinini</taxon>
        <taxon>Exocentrus</taxon>
    </lineage>
</organism>
<dbReference type="EC" id="2.3.2.27" evidence="5 16"/>
<dbReference type="Pfam" id="PF22958">
    <property type="entry name" value="Ltn1_1st"/>
    <property type="match status" value="1"/>
</dbReference>
<dbReference type="InterPro" id="IPR011989">
    <property type="entry name" value="ARM-like"/>
</dbReference>
<comment type="catalytic activity">
    <reaction evidence="1 16">
        <text>S-ubiquitinyl-[E2 ubiquitin-conjugating enzyme]-L-cysteine + [acceptor protein]-L-lysine = [E2 ubiquitin-conjugating enzyme]-L-cysteine + N(6)-ubiquitinyl-[acceptor protein]-L-lysine.</text>
        <dbReference type="EC" id="2.3.2.27"/>
    </reaction>
</comment>
<dbReference type="InterPro" id="IPR054477">
    <property type="entry name" value="LTN1_E3_ligase_6th"/>
</dbReference>
<evidence type="ECO:0000256" key="14">
    <source>
        <dbReference type="ARBA" id="ARBA00032366"/>
    </source>
</evidence>
<dbReference type="GO" id="GO:0043023">
    <property type="term" value="F:ribosomal large subunit binding"/>
    <property type="evidence" value="ECO:0007669"/>
    <property type="project" value="TreeGrafter"/>
</dbReference>
<gene>
    <name evidence="19" type="ORF">NQ315_016860</name>
</gene>
<dbReference type="InterPro" id="IPR054478">
    <property type="entry name" value="LTN1_UBC"/>
</dbReference>
<protein>
    <recommendedName>
        <fullName evidence="6 16">E3 ubiquitin-protein ligase listerin</fullName>
        <ecNumber evidence="5 16">2.3.2.27</ecNumber>
    </recommendedName>
    <alternativeName>
        <fullName evidence="14 16">RING-type E3 ubiquitin transferase listerin</fullName>
    </alternativeName>
</protein>
<comment type="similarity">
    <text evidence="4 16">Belongs to the LTN1 family.</text>
</comment>
<evidence type="ECO:0000313" key="19">
    <source>
        <dbReference type="EMBL" id="KAJ8918958.1"/>
    </source>
</evidence>
<keyword evidence="9 16" id="KW-0479">Metal-binding</keyword>
<dbReference type="SMART" id="SM01197">
    <property type="entry name" value="FANCL_C"/>
    <property type="match status" value="1"/>
</dbReference>
<sequence>MGGKHKVANRTKNNARPSSSGRSAELLGASIPQFVGFSGIKDAGFGLAGIRCLIDPNIQLVLKKITKKDCTTKLKGLQEFADLIKNAEPDAVKAVLPVWPRFYHVLSTDIDNRVREATHNVHHQIVLKAKRNIAPYLKQLMAPWFTSQYDTYPPAASAASQAFVDAFPPNKFQEAVVYCQEDILAYINENLLVQTAQTLSNPKHVSVEDSDAKYERVLISCLQGYCLYLEKVSTDQIQNAATQNNEIVSNAKFWKLSKHKVAPVRAAWFKALTVLCQKASFLLEGKGAQVVSTVFSNLEENDPTVLPYVWEAALLTMANIKEWWTYINIEKLFFPKLWKVFKQGGQGNASVIYPSLLPLISHLPATVDENAQQFYNTFFENLRSGLKQKAVIASRSESVAIATAFTECLQYVILKKQSDLPLCKTLIKNHLLSTIEWCLTEDQTSYKSVFNQVAALVQYWSRNTQTDAFCSYLSFFFETLSDLLTDILFNLTETRKCDVETVCSKEIEFLQSLKRVSKPKKQFKVKFDQDETDIGENVKSSGSLALETNTEYFQQLNVLVYRVCEDYVKYIEEAQSKVLLEHLCSLVVDFDTKKFFTNLHEKMRKKNGDARLIDVFTEILYKWLNTSALCCKQVVDLIFLLFAYVGDEEKEFILEKLSEIPTEECLSWCISEALSHPHNKHPLVKTWLAKDRVSNFIVSIAEKEIKDECPPELSVLFRLALTENGDGELLVQGEAIFRIIDELTAALERYAEYSLTVDTCSSLAAYISAIIYTENLLLTYSPKLLLCLFKLSCNSNIENEVISAETMYEINTAWQDAVTLLTKNLKMEESKELTSKLAEIIEQEFLNNDVEETHVDHLTNVVLSFVKAVHRSLPLAVNEFLCLFLDRSFIPAWKTKIDSLCKVAEYVKGDLSSPFEELCKVCQSAETMDILRYFVWTYLKLGVVAAELESDDEEEMEEDADVKVVHVLDVIDNRETFVLEVLHDLSYGQSYLENFKNAKHYESILNYYVLTEMKLKTMLEHADSTFKLNMKEELKNKSQNECWFWCKSAYILYSDLIPEPLPNIYKEFVTAITDTNSLGAIHLTQVFGKHIDFDYIHNKYEAVGNVIILRSLIHCDEIEVQIAEVFAQIEKIRSENVPQFLYNSSGISWVKAQEIIEIVRLCSELMRNKFNCLSRRHWDFGVLSLVSWASNCLRARASFEKYEFQALLVAVVNHFINTDNQIKLMKAQELKHSCIDEWQDVLVESIHTDLAQLWFYLAEQMEGKHTDIAYLPLLQEFGMVANNINCDFIFKFNDTSLPKWTKFLKRSCSLLVCAQPSLQLWGYKMLNVLVPGFIKVDTEAVNTNTPHKKGLIFEQFKEKLVETHGIVNSMLMGFKLGEDACRVEPSTDSFTYTFAYLLLWDVLLTLCEQASTELRYQYSDWLKNEDLLMTFLNNLFRLMPTEVLHFSEGKSKSLVELFLEKPAIDVRDTCNSQAIERLVCWLYASALAQLPALVRQWWTSLETKIAQVVEKVTSVYVSPNLCAQELNDVMAHQTKFKNMTVKVIPSVREVIAIYTVDEAQMELVITLPANYPLGGLDVQCNRQIGGTTHKQWLLQLKKCVLHQNGRIWDGLSLWNNNLDKKFDGVEECYICFSVLHPGTYQLPKLSCQTCKKKFHSACLYKWFSTSNKSSCPICRNLF</sequence>
<dbReference type="InterPro" id="IPR016024">
    <property type="entry name" value="ARM-type_fold"/>
</dbReference>
<evidence type="ECO:0000256" key="13">
    <source>
        <dbReference type="ARBA" id="ARBA00022833"/>
    </source>
</evidence>
<evidence type="ECO:0000256" key="16">
    <source>
        <dbReference type="RuleBase" id="RU367090"/>
    </source>
</evidence>
<dbReference type="GO" id="GO:1990112">
    <property type="term" value="C:RQC complex"/>
    <property type="evidence" value="ECO:0007669"/>
    <property type="project" value="UniProtKB-UniRule"/>
</dbReference>
<dbReference type="InterPro" id="IPR001841">
    <property type="entry name" value="Znf_RING"/>
</dbReference>
<dbReference type="SMART" id="SM00744">
    <property type="entry name" value="RINGv"/>
    <property type="match status" value="1"/>
</dbReference>
<keyword evidence="8 16" id="KW-0808">Transferase</keyword>
<dbReference type="FunFam" id="3.30.40.10:FF:000038">
    <property type="entry name" value="E3 ubiquitin-protein ligase listerin"/>
    <property type="match status" value="1"/>
</dbReference>
<evidence type="ECO:0000256" key="8">
    <source>
        <dbReference type="ARBA" id="ARBA00022679"/>
    </source>
</evidence>
<evidence type="ECO:0000256" key="12">
    <source>
        <dbReference type="ARBA" id="ARBA00022786"/>
    </source>
</evidence>
<dbReference type="GO" id="GO:0005829">
    <property type="term" value="C:cytosol"/>
    <property type="evidence" value="ECO:0007669"/>
    <property type="project" value="UniProtKB-SubCell"/>
</dbReference>
<keyword evidence="10" id="KW-0677">Repeat</keyword>
<evidence type="ECO:0000256" key="9">
    <source>
        <dbReference type="ARBA" id="ARBA00022723"/>
    </source>
</evidence>
<dbReference type="InterPro" id="IPR039804">
    <property type="entry name" value="RING-CH-C4HC3_LTN1"/>
</dbReference>
<keyword evidence="13 16" id="KW-0862">Zinc</keyword>
<dbReference type="InterPro" id="IPR054476">
    <property type="entry name" value="Ltn1_N"/>
</dbReference>
<keyword evidence="11 15" id="KW-0863">Zinc-finger</keyword>
<reference evidence="19 20" key="1">
    <citation type="journal article" date="2023" name="Insect Mol. Biol.">
        <title>Genome sequencing provides insights into the evolution of gene families encoding plant cell wall-degrading enzymes in longhorned beetles.</title>
        <authorList>
            <person name="Shin N.R."/>
            <person name="Okamura Y."/>
            <person name="Kirsch R."/>
            <person name="Pauchet Y."/>
        </authorList>
    </citation>
    <scope>NUCLEOTIDE SEQUENCE [LARGE SCALE GENOMIC DNA]</scope>
    <source>
        <strain evidence="19">EAD_L_NR</strain>
    </source>
</reference>
<keyword evidence="12 16" id="KW-0833">Ubl conjugation pathway</keyword>
<comment type="caution">
    <text evidence="19">The sequence shown here is derived from an EMBL/GenBank/DDBJ whole genome shotgun (WGS) entry which is preliminary data.</text>
</comment>
<comment type="function">
    <text evidence="16">E3 ubiquitin-protein ligase. Component of the ribosome quality control complex (RQC), a ribosome-associated complex that mediates ubiquitination and extraction of incompletely synthesized nascent chains for proteasomal degradation.</text>
</comment>
<evidence type="ECO:0000256" key="17">
    <source>
        <dbReference type="SAM" id="MobiDB-lite"/>
    </source>
</evidence>
<comment type="subunit">
    <text evidence="16">Component of the ribosome quality control complex (RQC).</text>
</comment>
<dbReference type="InterPro" id="IPR013083">
    <property type="entry name" value="Znf_RING/FYVE/PHD"/>
</dbReference>
<proteinExistence type="inferred from homology"/>
<dbReference type="GO" id="GO:0072344">
    <property type="term" value="P:rescue of stalled ribosome"/>
    <property type="evidence" value="ECO:0007669"/>
    <property type="project" value="UniProtKB-UniRule"/>
</dbReference>
<evidence type="ECO:0000313" key="20">
    <source>
        <dbReference type="Proteomes" id="UP001159042"/>
    </source>
</evidence>
<dbReference type="SUPFAM" id="SSF57850">
    <property type="entry name" value="RING/U-box"/>
    <property type="match status" value="1"/>
</dbReference>